<dbReference type="OrthoDB" id="10038557at2759"/>
<reference evidence="2" key="1">
    <citation type="submission" date="2021-02" db="EMBL/GenBank/DDBJ databases">
        <authorList>
            <person name="Nowell W R."/>
        </authorList>
    </citation>
    <scope>NUCLEOTIDE SEQUENCE</scope>
</reference>
<keyword evidence="4" id="KW-1185">Reference proteome</keyword>
<sequence>MNSRSFIIAPFRFPIYLFILSYLLFFQSPQPVQSISLSRLCGQFGHSCFGANWGKRSPSYETTPRDMLSDLVIDNNNPATVSSIVKDNLINEYLLEEFRLKLLRRRIRQLFGLE</sequence>
<feature type="chain" id="PRO_5035684849" evidence="1">
    <location>
        <begin position="35"/>
        <end position="114"/>
    </location>
</feature>
<evidence type="ECO:0000256" key="1">
    <source>
        <dbReference type="SAM" id="SignalP"/>
    </source>
</evidence>
<feature type="signal peptide" evidence="1">
    <location>
        <begin position="1"/>
        <end position="34"/>
    </location>
</feature>
<evidence type="ECO:0000313" key="5">
    <source>
        <dbReference type="Proteomes" id="UP000663877"/>
    </source>
</evidence>
<accession>A0A814MLZ4</accession>
<dbReference type="Proteomes" id="UP000663877">
    <property type="component" value="Unassembled WGS sequence"/>
</dbReference>
<evidence type="ECO:0000313" key="3">
    <source>
        <dbReference type="EMBL" id="CAF1441907.1"/>
    </source>
</evidence>
<dbReference type="AlphaFoldDB" id="A0A814MLZ4"/>
<organism evidence="2 5">
    <name type="scientific">Adineta steineri</name>
    <dbReference type="NCBI Taxonomy" id="433720"/>
    <lineage>
        <taxon>Eukaryota</taxon>
        <taxon>Metazoa</taxon>
        <taxon>Spiralia</taxon>
        <taxon>Gnathifera</taxon>
        <taxon>Rotifera</taxon>
        <taxon>Eurotatoria</taxon>
        <taxon>Bdelloidea</taxon>
        <taxon>Adinetida</taxon>
        <taxon>Adinetidae</taxon>
        <taxon>Adineta</taxon>
    </lineage>
</organism>
<proteinExistence type="predicted"/>
<comment type="caution">
    <text evidence="2">The sequence shown here is derived from an EMBL/GenBank/DDBJ whole genome shotgun (WGS) entry which is preliminary data.</text>
</comment>
<evidence type="ECO:0000313" key="4">
    <source>
        <dbReference type="Proteomes" id="UP000663832"/>
    </source>
</evidence>
<keyword evidence="1" id="KW-0732">Signal</keyword>
<protein>
    <submittedName>
        <fullName evidence="2">Uncharacterized protein</fullName>
    </submittedName>
</protein>
<name>A0A814MLZ4_9BILA</name>
<evidence type="ECO:0000313" key="2">
    <source>
        <dbReference type="EMBL" id="CAF1081606.1"/>
    </source>
</evidence>
<dbReference type="Proteomes" id="UP000663832">
    <property type="component" value="Unassembled WGS sequence"/>
</dbReference>
<dbReference type="EMBL" id="CAJNOM010000444">
    <property type="protein sequence ID" value="CAF1441907.1"/>
    <property type="molecule type" value="Genomic_DNA"/>
</dbReference>
<gene>
    <name evidence="2" type="ORF">BJG266_LOCUS20292</name>
    <name evidence="3" type="ORF">QVE165_LOCUS39685</name>
</gene>
<dbReference type="EMBL" id="CAJNOI010000114">
    <property type="protein sequence ID" value="CAF1081606.1"/>
    <property type="molecule type" value="Genomic_DNA"/>
</dbReference>